<dbReference type="GO" id="GO:0003723">
    <property type="term" value="F:RNA binding"/>
    <property type="evidence" value="ECO:0007669"/>
    <property type="project" value="InterPro"/>
</dbReference>
<name>A0A382TZL4_9ZZZZ</name>
<protein>
    <recommendedName>
        <fullName evidence="1">Elongation factor SelB fourth winged-helix domain-containing protein</fullName>
    </recommendedName>
</protein>
<dbReference type="EMBL" id="UINC01140374">
    <property type="protein sequence ID" value="SVD27490.1"/>
    <property type="molecule type" value="Genomic_DNA"/>
</dbReference>
<dbReference type="AlphaFoldDB" id="A0A382TZL4"/>
<dbReference type="GO" id="GO:0005737">
    <property type="term" value="C:cytoplasm"/>
    <property type="evidence" value="ECO:0007669"/>
    <property type="project" value="InterPro"/>
</dbReference>
<dbReference type="GO" id="GO:0003746">
    <property type="term" value="F:translation elongation factor activity"/>
    <property type="evidence" value="ECO:0007669"/>
    <property type="project" value="InterPro"/>
</dbReference>
<reference evidence="2" key="1">
    <citation type="submission" date="2018-05" db="EMBL/GenBank/DDBJ databases">
        <authorList>
            <person name="Lanie J.A."/>
            <person name="Ng W.-L."/>
            <person name="Kazmierczak K.M."/>
            <person name="Andrzejewski T.M."/>
            <person name="Davidsen T.M."/>
            <person name="Wayne K.J."/>
            <person name="Tettelin H."/>
            <person name="Glass J.I."/>
            <person name="Rusch D."/>
            <person name="Podicherti R."/>
            <person name="Tsui H.-C.T."/>
            <person name="Winkler M.E."/>
        </authorList>
    </citation>
    <scope>NUCLEOTIDE SEQUENCE</scope>
</reference>
<dbReference type="InterPro" id="IPR015191">
    <property type="entry name" value="SelB_WHD4"/>
</dbReference>
<dbReference type="InterPro" id="IPR036390">
    <property type="entry name" value="WH_DNA-bd_sf"/>
</dbReference>
<organism evidence="2">
    <name type="scientific">marine metagenome</name>
    <dbReference type="NCBI Taxonomy" id="408172"/>
    <lineage>
        <taxon>unclassified sequences</taxon>
        <taxon>metagenomes</taxon>
        <taxon>ecological metagenomes</taxon>
    </lineage>
</organism>
<dbReference type="GO" id="GO:0001514">
    <property type="term" value="P:selenocysteine incorporation"/>
    <property type="evidence" value="ECO:0007669"/>
    <property type="project" value="InterPro"/>
</dbReference>
<sequence>LQKGASKEQISSFTNINSEILSILLNNLIESEELVQKHSLIKLKSHSTKLSENQNKQAKKYIEILESNFYSPPTNYDVEKNILNFLIEKNKVVKISDNIIYSITTYNQMLSKIKNALLENNLFKVDDFKKLFNTTRKYTIPFLEHLDESSITRRHKDGRIKFDINA</sequence>
<dbReference type="InterPro" id="IPR036388">
    <property type="entry name" value="WH-like_DNA-bd_sf"/>
</dbReference>
<gene>
    <name evidence="2" type="ORF">METZ01_LOCUS380344</name>
</gene>
<evidence type="ECO:0000259" key="1">
    <source>
        <dbReference type="Pfam" id="PF09107"/>
    </source>
</evidence>
<feature type="domain" description="Elongation factor SelB fourth winged-helix" evidence="1">
    <location>
        <begin position="117"/>
        <end position="160"/>
    </location>
</feature>
<evidence type="ECO:0000313" key="2">
    <source>
        <dbReference type="EMBL" id="SVD27490.1"/>
    </source>
</evidence>
<dbReference type="SUPFAM" id="SSF46785">
    <property type="entry name" value="Winged helix' DNA-binding domain"/>
    <property type="match status" value="1"/>
</dbReference>
<dbReference type="GO" id="GO:0005525">
    <property type="term" value="F:GTP binding"/>
    <property type="evidence" value="ECO:0007669"/>
    <property type="project" value="InterPro"/>
</dbReference>
<dbReference type="Gene3D" id="1.10.10.2770">
    <property type="match status" value="1"/>
</dbReference>
<dbReference type="Gene3D" id="1.10.10.10">
    <property type="entry name" value="Winged helix-like DNA-binding domain superfamily/Winged helix DNA-binding domain"/>
    <property type="match status" value="1"/>
</dbReference>
<feature type="non-terminal residue" evidence="2">
    <location>
        <position position="1"/>
    </location>
</feature>
<dbReference type="Pfam" id="PF09107">
    <property type="entry name" value="WHD_3rd_SelB"/>
    <property type="match status" value="1"/>
</dbReference>
<accession>A0A382TZL4</accession>
<proteinExistence type="predicted"/>